<organism evidence="2 3">
    <name type="scientific">Steccherinum ochraceum</name>
    <dbReference type="NCBI Taxonomy" id="92696"/>
    <lineage>
        <taxon>Eukaryota</taxon>
        <taxon>Fungi</taxon>
        <taxon>Dikarya</taxon>
        <taxon>Basidiomycota</taxon>
        <taxon>Agaricomycotina</taxon>
        <taxon>Agaricomycetes</taxon>
        <taxon>Polyporales</taxon>
        <taxon>Steccherinaceae</taxon>
        <taxon>Steccherinum</taxon>
    </lineage>
</organism>
<name>A0A4R0RDF0_9APHY</name>
<feature type="region of interest" description="Disordered" evidence="1">
    <location>
        <begin position="350"/>
        <end position="382"/>
    </location>
</feature>
<reference evidence="2 3" key="1">
    <citation type="submission" date="2018-11" db="EMBL/GenBank/DDBJ databases">
        <title>Genome assembly of Steccherinum ochraceum LE-BIN_3174, the white-rot fungus of the Steccherinaceae family (The Residual Polyporoid clade, Polyporales, Basidiomycota).</title>
        <authorList>
            <person name="Fedorova T.V."/>
            <person name="Glazunova O.A."/>
            <person name="Landesman E.O."/>
            <person name="Moiseenko K.V."/>
            <person name="Psurtseva N.V."/>
            <person name="Savinova O.S."/>
            <person name="Shakhova N.V."/>
            <person name="Tyazhelova T.V."/>
            <person name="Vasina D.V."/>
        </authorList>
    </citation>
    <scope>NUCLEOTIDE SEQUENCE [LARGE SCALE GENOMIC DNA]</scope>
    <source>
        <strain evidence="2 3">LE-BIN_3174</strain>
    </source>
</reference>
<proteinExistence type="predicted"/>
<accession>A0A4R0RDF0</accession>
<evidence type="ECO:0000256" key="1">
    <source>
        <dbReference type="SAM" id="MobiDB-lite"/>
    </source>
</evidence>
<dbReference type="EMBL" id="RWJN01000199">
    <property type="protein sequence ID" value="TCD65086.1"/>
    <property type="molecule type" value="Genomic_DNA"/>
</dbReference>
<gene>
    <name evidence="2" type="ORF">EIP91_003095</name>
</gene>
<feature type="compositionally biased region" description="Low complexity" evidence="1">
    <location>
        <begin position="182"/>
        <end position="194"/>
    </location>
</feature>
<dbReference type="OrthoDB" id="2802356at2759"/>
<protein>
    <submittedName>
        <fullName evidence="2">Uncharacterized protein</fullName>
    </submittedName>
</protein>
<dbReference type="AlphaFoldDB" id="A0A4R0RDF0"/>
<evidence type="ECO:0000313" key="3">
    <source>
        <dbReference type="Proteomes" id="UP000292702"/>
    </source>
</evidence>
<keyword evidence="3" id="KW-1185">Reference proteome</keyword>
<dbReference type="Proteomes" id="UP000292702">
    <property type="component" value="Unassembled WGS sequence"/>
</dbReference>
<comment type="caution">
    <text evidence="2">The sequence shown here is derived from an EMBL/GenBank/DDBJ whole genome shotgun (WGS) entry which is preliminary data.</text>
</comment>
<dbReference type="STRING" id="92696.A0A4R0RDF0"/>
<sequence>MAYEYYQGERHMRGYGHKLGTPPIPNIMPQPHWRGSDYYMAHAINPDPHFFHDLLNLVYSTRGAEGYDQGVAKRWHRTVYGGETAVTRTLPRDLGAAAAYEAYRVWKHHRARMYPFSDNDRDGEREAVIGLAAAEASHLWRYTGRGMDNYGLREVMESAGLTAFNLASRVIGGGLFGGVFSGSSSSRRSSVSSGMYSDDYPRSTYQRHRRHSSLGTHPTMVMSRAGSSSPYMNHVALAGSVGTPYSHSVSLGGSQVAMSSHGSAYGGVASSHRSYGGSVAFPGSYSGSGYGTPSSYGGGATVIPVGAGYGGSSYGHSHGHGQPMTIQSSAFPGGAVTLPPVAPGSTIVIHGGKRSRHGSVSSSKRYISHGRSHSSGKTVTFI</sequence>
<feature type="region of interest" description="Disordered" evidence="1">
    <location>
        <begin position="182"/>
        <end position="211"/>
    </location>
</feature>
<evidence type="ECO:0000313" key="2">
    <source>
        <dbReference type="EMBL" id="TCD65086.1"/>
    </source>
</evidence>